<dbReference type="AlphaFoldDB" id="A0A553MZH3"/>
<dbReference type="PANTHER" id="PTHR11461:SF204">
    <property type="entry name" value="SERPIN B6"/>
    <property type="match status" value="1"/>
</dbReference>
<accession>A0A553MZH3</accession>
<protein>
    <recommendedName>
        <fullName evidence="7">Serpin B6</fullName>
    </recommendedName>
</protein>
<dbReference type="InterPro" id="IPR023795">
    <property type="entry name" value="Serpin_CS"/>
</dbReference>
<evidence type="ECO:0000256" key="6">
    <source>
        <dbReference type="ARBA" id="ARBA00038828"/>
    </source>
</evidence>
<feature type="signal peptide" evidence="9">
    <location>
        <begin position="1"/>
        <end position="18"/>
    </location>
</feature>
<keyword evidence="12" id="KW-1185">Reference proteome</keyword>
<dbReference type="GO" id="GO:0004867">
    <property type="term" value="F:serine-type endopeptidase inhibitor activity"/>
    <property type="evidence" value="ECO:0007669"/>
    <property type="project" value="UniProtKB-KW"/>
</dbReference>
<evidence type="ECO:0000256" key="4">
    <source>
        <dbReference type="ARBA" id="ARBA00022900"/>
    </source>
</evidence>
<dbReference type="InterPro" id="IPR042185">
    <property type="entry name" value="Serpin_sf_2"/>
</dbReference>
<dbReference type="OrthoDB" id="671595at2759"/>
<feature type="chain" id="PRO_5022164909" description="Serpin B6" evidence="9">
    <location>
        <begin position="19"/>
        <end position="411"/>
    </location>
</feature>
<dbReference type="SUPFAM" id="SSF56574">
    <property type="entry name" value="Serpins"/>
    <property type="match status" value="1"/>
</dbReference>
<evidence type="ECO:0000256" key="3">
    <source>
        <dbReference type="ARBA" id="ARBA00022690"/>
    </source>
</evidence>
<dbReference type="Gene3D" id="3.30.497.10">
    <property type="entry name" value="Antithrombin, subunit I, domain 2"/>
    <property type="match status" value="3"/>
</dbReference>
<dbReference type="GO" id="GO:0005615">
    <property type="term" value="C:extracellular space"/>
    <property type="evidence" value="ECO:0007669"/>
    <property type="project" value="InterPro"/>
</dbReference>
<dbReference type="Gene3D" id="2.30.39.10">
    <property type="entry name" value="Alpha-1-antitrypsin, domain 1"/>
    <property type="match status" value="2"/>
</dbReference>
<dbReference type="InterPro" id="IPR036186">
    <property type="entry name" value="Serpin_sf"/>
</dbReference>
<keyword evidence="5" id="KW-0007">Acetylation</keyword>
<evidence type="ECO:0000313" key="11">
    <source>
        <dbReference type="EMBL" id="TRY58568.1"/>
    </source>
</evidence>
<dbReference type="Proteomes" id="UP000316079">
    <property type="component" value="Unassembled WGS sequence"/>
</dbReference>
<evidence type="ECO:0000256" key="2">
    <source>
        <dbReference type="ARBA" id="ARBA00022490"/>
    </source>
</evidence>
<dbReference type="SMART" id="SM00093">
    <property type="entry name" value="SERPIN"/>
    <property type="match status" value="1"/>
</dbReference>
<evidence type="ECO:0000256" key="9">
    <source>
        <dbReference type="SAM" id="SignalP"/>
    </source>
</evidence>
<evidence type="ECO:0000256" key="7">
    <source>
        <dbReference type="ARBA" id="ARBA00039202"/>
    </source>
</evidence>
<keyword evidence="2" id="KW-0963">Cytoplasm</keyword>
<dbReference type="EMBL" id="SRMA01027185">
    <property type="protein sequence ID" value="TRY58568.1"/>
    <property type="molecule type" value="Genomic_DNA"/>
</dbReference>
<dbReference type="InterPro" id="IPR000215">
    <property type="entry name" value="Serpin_fam"/>
</dbReference>
<keyword evidence="3" id="KW-0646">Protease inhibitor</keyword>
<dbReference type="InterPro" id="IPR023796">
    <property type="entry name" value="Serpin_dom"/>
</dbReference>
<reference evidence="11 12" key="1">
    <citation type="journal article" date="2019" name="Sci. Data">
        <title>Hybrid genome assembly and annotation of Danionella translucida.</title>
        <authorList>
            <person name="Kadobianskyi M."/>
            <person name="Schulze L."/>
            <person name="Schuelke M."/>
            <person name="Judkewitz B."/>
        </authorList>
    </citation>
    <scope>NUCLEOTIDE SEQUENCE [LARGE SCALE GENOMIC DNA]</scope>
    <source>
        <strain evidence="11 12">Bolton</strain>
    </source>
</reference>
<dbReference type="InterPro" id="IPR042178">
    <property type="entry name" value="Serpin_sf_1"/>
</dbReference>
<keyword evidence="4" id="KW-0722">Serine protease inhibitor</keyword>
<dbReference type="PANTHER" id="PTHR11461">
    <property type="entry name" value="SERINE PROTEASE INHIBITOR, SERPIN"/>
    <property type="match status" value="1"/>
</dbReference>
<keyword evidence="9" id="KW-0732">Signal</keyword>
<dbReference type="STRING" id="623744.A0A553MZH3"/>
<comment type="subcellular location">
    <subcellularLocation>
        <location evidence="1">Cytoplasm</location>
    </subcellularLocation>
</comment>
<comment type="subunit">
    <text evidence="6">Forms a complex with the monomeric form of beta-tryptase.</text>
</comment>
<comment type="similarity">
    <text evidence="8">Belongs to the serpin family.</text>
</comment>
<dbReference type="Pfam" id="PF00079">
    <property type="entry name" value="Serpin"/>
    <property type="match status" value="1"/>
</dbReference>
<comment type="caution">
    <text evidence="11">The sequence shown here is derived from an EMBL/GenBank/DDBJ whole genome shotgun (WGS) entry which is preliminary data.</text>
</comment>
<dbReference type="GO" id="GO:0005737">
    <property type="term" value="C:cytoplasm"/>
    <property type="evidence" value="ECO:0007669"/>
    <property type="project" value="UniProtKB-SubCell"/>
</dbReference>
<gene>
    <name evidence="11" type="ORF">DNTS_000408</name>
</gene>
<dbReference type="PROSITE" id="PS00284">
    <property type="entry name" value="SERPIN"/>
    <property type="match status" value="1"/>
</dbReference>
<feature type="domain" description="Serpin" evidence="10">
    <location>
        <begin position="30"/>
        <end position="411"/>
    </location>
</feature>
<proteinExistence type="inferred from homology"/>
<evidence type="ECO:0000313" key="12">
    <source>
        <dbReference type="Proteomes" id="UP000316079"/>
    </source>
</evidence>
<organism evidence="11 12">
    <name type="scientific">Danionella cerebrum</name>
    <dbReference type="NCBI Taxonomy" id="2873325"/>
    <lineage>
        <taxon>Eukaryota</taxon>
        <taxon>Metazoa</taxon>
        <taxon>Chordata</taxon>
        <taxon>Craniata</taxon>
        <taxon>Vertebrata</taxon>
        <taxon>Euteleostomi</taxon>
        <taxon>Actinopterygii</taxon>
        <taxon>Neopterygii</taxon>
        <taxon>Teleostei</taxon>
        <taxon>Ostariophysi</taxon>
        <taxon>Cypriniformes</taxon>
        <taxon>Danionidae</taxon>
        <taxon>Danioninae</taxon>
        <taxon>Danionella</taxon>
    </lineage>
</organism>
<evidence type="ECO:0000259" key="10">
    <source>
        <dbReference type="SMART" id="SM00093"/>
    </source>
</evidence>
<evidence type="ECO:0000256" key="8">
    <source>
        <dbReference type="RuleBase" id="RU000411"/>
    </source>
</evidence>
<evidence type="ECO:0000256" key="1">
    <source>
        <dbReference type="ARBA" id="ARBA00004496"/>
    </source>
</evidence>
<sequence>MKILLVLPVLITAQLVEMESLSSANMRFNLNLFHTMSRGNASSNLFYSPVSISLALTMVSLGAKGNTEAQMYKVLGFNNFTKSANVSLIPEVLPAKTPTTDPHLMAQTEKFDLPELTKSAAELEKKAEKIQCSFKKLMSVLNKAGISYVLRLANRLYGEQSYQFVEKFINDTKEYYNSGLQLIDFKNKPQTARVTINKWVEKKTNGKIKYLIPPRAIDTLTKLVLVNAIYFKGSWEKKFPNEATTDGNFRVNKNQTKPVKMMKQTSQFSLADIPEVNSQLEKALTNQKLMEWTSPNMLQLRPVQVFLPKFRMGHTYDMKSILVSLGMDDVFDGGRVNLSGVSPNNDLVLSKVIHKAFIEVNEEGTKAAAATGAIEEIRSFPQRFIADHPFIFFIRHNPSHTMLFFGRFCTP</sequence>
<name>A0A553MZH3_9TELE</name>
<evidence type="ECO:0000256" key="5">
    <source>
        <dbReference type="ARBA" id="ARBA00022990"/>
    </source>
</evidence>